<feature type="compositionally biased region" description="Gly residues" evidence="2">
    <location>
        <begin position="754"/>
        <end position="763"/>
    </location>
</feature>
<evidence type="ECO:0000256" key="1">
    <source>
        <dbReference type="SAM" id="Coils"/>
    </source>
</evidence>
<dbReference type="Proteomes" id="UP000007799">
    <property type="component" value="Unassembled WGS sequence"/>
</dbReference>
<dbReference type="GO" id="GO:0034451">
    <property type="term" value="C:centriolar satellite"/>
    <property type="evidence" value="ECO:0007669"/>
    <property type="project" value="TreeGrafter"/>
</dbReference>
<organism evidence="4">
    <name type="scientific">Salpingoeca rosetta (strain ATCC 50818 / BSB-021)</name>
    <dbReference type="NCBI Taxonomy" id="946362"/>
    <lineage>
        <taxon>Eukaryota</taxon>
        <taxon>Choanoflagellata</taxon>
        <taxon>Craspedida</taxon>
        <taxon>Salpingoecidae</taxon>
        <taxon>Salpingoeca</taxon>
    </lineage>
</organism>
<feature type="region of interest" description="Disordered" evidence="2">
    <location>
        <begin position="1061"/>
        <end position="1102"/>
    </location>
</feature>
<dbReference type="InParanoid" id="F2UQP4"/>
<dbReference type="AlphaFoldDB" id="F2UQP4"/>
<feature type="compositionally biased region" description="Low complexity" evidence="2">
    <location>
        <begin position="646"/>
        <end position="656"/>
    </location>
</feature>
<feature type="compositionally biased region" description="Low complexity" evidence="2">
    <location>
        <begin position="701"/>
        <end position="711"/>
    </location>
</feature>
<feature type="compositionally biased region" description="Polar residues" evidence="2">
    <location>
        <begin position="874"/>
        <end position="888"/>
    </location>
</feature>
<feature type="coiled-coil region" evidence="1">
    <location>
        <begin position="486"/>
        <end position="522"/>
    </location>
</feature>
<feature type="compositionally biased region" description="Basic and acidic residues" evidence="2">
    <location>
        <begin position="625"/>
        <end position="643"/>
    </location>
</feature>
<accession>F2UQP4</accession>
<feature type="compositionally biased region" description="Polar residues" evidence="2">
    <location>
        <begin position="80"/>
        <end position="89"/>
    </location>
</feature>
<proteinExistence type="predicted"/>
<feature type="coiled-coil region" evidence="1">
    <location>
        <begin position="175"/>
        <end position="276"/>
    </location>
</feature>
<dbReference type="PANTHER" id="PTHR46507:SF4">
    <property type="entry name" value="SSX FAMILY MEMBER 2 INTERACTING PROTEIN"/>
    <property type="match status" value="1"/>
</dbReference>
<evidence type="ECO:0000313" key="3">
    <source>
        <dbReference type="EMBL" id="EGD79949.1"/>
    </source>
</evidence>
<feature type="compositionally biased region" description="Polar residues" evidence="2">
    <location>
        <begin position="989"/>
        <end position="1013"/>
    </location>
</feature>
<name>F2UQP4_SALR5</name>
<feature type="compositionally biased region" description="Low complexity" evidence="2">
    <location>
        <begin position="534"/>
        <end position="566"/>
    </location>
</feature>
<feature type="region of interest" description="Disordered" evidence="2">
    <location>
        <begin position="1"/>
        <end position="120"/>
    </location>
</feature>
<dbReference type="InterPro" id="IPR052300">
    <property type="entry name" value="Adhesion_Centrosome_assoc"/>
</dbReference>
<sequence>MTNKREKNKKGRKQRKERERERRTLLTMMEELDLSALLMNDEEDDGGNAGGDLVDQLGFGKGNGQPVQQQQQQQKPYGVPSSSFAETLQTTTNSGSTSRSTDVSGIGRGRGVSASSEVDDRDLAHRSTHIDHILDILGISPLNAVDRCQSPEDAHASLEVVERLLDLHRYNKRMYEDLQSTMDRLKDDRHQQDLQKAELKNTIREVERARDQVQEELRQARVAISRLQSDLKTQQAESKRVKQNADTLINQHVHERKRLQRQYDALREALSKKISQQESRGLSIHCLNEENRLTRAGGSRGKWAVPKNAAGAIESEMQEMLERRVHALKDENDHMRQALASLDVDLGQVLRSANVPSSPLDESSTSLNDSFDARRPLGSGQFQLPFDVAGERIERSLKKKMQHLQRQLEDVTRRHTENTDTEDVAKLKAEIAELKEVMQQQQQLLLEAEAGLASSSFAKEHSFLQSPGARAPAANASFVARKETSLQKEREQLNAWALVLAEKEANLAHEFAELKRAELRQKVRTPGALSWLDTPTKPSSSSLSTTSSVSNTFAQPPQSSSAAAPTGTGGTSVGERGRGSSALHHSVSAPLTSTPPSTSTPASTSAANAGTGEPGQALSTSSPLREMKRASDFLRQDGAHTGHDTSGSNNSDSNNDIYRKHTSRTNTHTSNGNDDNDDGGEGEGDADLDAAFPLSSFSPIRRGSAGNSSRGGNDGTNSSTSLATSVRSNYEAATPIMNRLADLDAMSNPDGDGRGGGGGGGGHDVSNASTTRSTNLSPIVSMTGSNGGGGGDGDRDRDVASMVLDERDEYAQHLKHMHDYEYRRFRDQPTLAQPRDDNNNDDGDDGDGDDNGGRAGGRGGRQQQQQVHGWSASAHATPQQQRAHTASTHGRGGADTNTSNTNAKSATMAAAMSTPPPASSSLSASALVSPRFSDFNTVMSEISTPRPALRSSAFLPSYVTPARASSGGGGDGGGSRRRHDDRGGGRLDVSSSPMRSDTSWHQLSQDSHTSPQYARQRQDHQQQDRGEGGSEEAEDMPPSWLAGGVGLERLEQLKSRLHAVGIVSPSKRNTGTHAQQQQQRGGAEGTSRAVDATKTGEEAADAAGTIHFAGHDFVPLSQPDLSISFDGRI</sequence>
<feature type="compositionally biased region" description="Acidic residues" evidence="2">
    <location>
        <begin position="674"/>
        <end position="688"/>
    </location>
</feature>
<dbReference type="GO" id="GO:0035735">
    <property type="term" value="P:intraciliary transport involved in cilium assembly"/>
    <property type="evidence" value="ECO:0007669"/>
    <property type="project" value="TreeGrafter"/>
</dbReference>
<feature type="compositionally biased region" description="Acidic residues" evidence="2">
    <location>
        <begin position="839"/>
        <end position="850"/>
    </location>
</feature>
<dbReference type="GeneID" id="16069100"/>
<dbReference type="OrthoDB" id="312015at2759"/>
<keyword evidence="1" id="KW-0175">Coiled coil</keyword>
<protein>
    <recommendedName>
        <fullName evidence="5">Afadin and alpha-actinin-binding-domain-containing protein</fullName>
    </recommendedName>
</protein>
<feature type="region of interest" description="Disordered" evidence="2">
    <location>
        <begin position="741"/>
        <end position="805"/>
    </location>
</feature>
<feature type="region of interest" description="Disordered" evidence="2">
    <location>
        <begin position="821"/>
        <end position="926"/>
    </location>
</feature>
<reference evidence="3" key="1">
    <citation type="submission" date="2009-08" db="EMBL/GenBank/DDBJ databases">
        <title>Annotation of Salpingoeca rosetta.</title>
        <authorList>
            <consortium name="The Broad Institute Genome Sequencing Platform"/>
            <person name="Russ C."/>
            <person name="Cuomo C."/>
            <person name="Burger G."/>
            <person name="Gray M.W."/>
            <person name="Holland P.W.H."/>
            <person name="King N."/>
            <person name="Lang F.B.F."/>
            <person name="Roger A.J."/>
            <person name="Ruiz-Trillo I."/>
            <person name="Young S.K."/>
            <person name="Zeng Q."/>
            <person name="Gargeya S."/>
            <person name="Alvarado L."/>
            <person name="Berlin A."/>
            <person name="Chapman S.B."/>
            <person name="Chen Z."/>
            <person name="Freedman E."/>
            <person name="Gellesch M."/>
            <person name="Goldberg J."/>
            <person name="Griggs A."/>
            <person name="Gujja S."/>
            <person name="Heilman E."/>
            <person name="Heiman D."/>
            <person name="Howarth C."/>
            <person name="Mehta T."/>
            <person name="Neiman D."/>
            <person name="Pearson M."/>
            <person name="Roberts A."/>
            <person name="Saif S."/>
            <person name="Shea T."/>
            <person name="Shenoy N."/>
            <person name="Sisk P."/>
            <person name="Stolte C."/>
            <person name="Sykes S."/>
            <person name="White J."/>
            <person name="Yandava C."/>
            <person name="Haas B."/>
            <person name="Nusbaum C."/>
            <person name="Birren B."/>
        </authorList>
    </citation>
    <scope>NUCLEOTIDE SEQUENCE [LARGE SCALE GENOMIC DNA]</scope>
    <source>
        <strain evidence="3">ATCC 50818</strain>
    </source>
</reference>
<dbReference type="STRING" id="946362.F2UQP4"/>
<feature type="compositionally biased region" description="Polar residues" evidence="2">
    <location>
        <begin position="766"/>
        <end position="784"/>
    </location>
</feature>
<feature type="compositionally biased region" description="Low complexity" evidence="2">
    <location>
        <begin position="90"/>
        <end position="101"/>
    </location>
</feature>
<keyword evidence="4" id="KW-1185">Reference proteome</keyword>
<dbReference type="EMBL" id="GL832989">
    <property type="protein sequence ID" value="EGD79949.1"/>
    <property type="molecule type" value="Genomic_DNA"/>
</dbReference>
<feature type="coiled-coil region" evidence="1">
    <location>
        <begin position="394"/>
        <end position="451"/>
    </location>
</feature>
<evidence type="ECO:0000313" key="4">
    <source>
        <dbReference type="Proteomes" id="UP000007799"/>
    </source>
</evidence>
<dbReference type="RefSeq" id="XP_004988570.1">
    <property type="nucleotide sequence ID" value="XM_004988513.1"/>
</dbReference>
<feature type="compositionally biased region" description="Low complexity" evidence="2">
    <location>
        <begin position="896"/>
        <end position="926"/>
    </location>
</feature>
<feature type="compositionally biased region" description="Basic residues" evidence="2">
    <location>
        <begin position="1"/>
        <end position="15"/>
    </location>
</feature>
<feature type="compositionally biased region" description="Basic and acidic residues" evidence="2">
    <location>
        <begin position="1016"/>
        <end position="1028"/>
    </location>
</feature>
<dbReference type="GO" id="GO:0036064">
    <property type="term" value="C:ciliary basal body"/>
    <property type="evidence" value="ECO:0007669"/>
    <property type="project" value="TreeGrafter"/>
</dbReference>
<gene>
    <name evidence="3" type="ORF">PTSG_10231</name>
</gene>
<feature type="region of interest" description="Disordered" evidence="2">
    <location>
        <begin position="959"/>
        <end position="1047"/>
    </location>
</feature>
<evidence type="ECO:0000256" key="2">
    <source>
        <dbReference type="SAM" id="MobiDB-lite"/>
    </source>
</evidence>
<feature type="region of interest" description="Disordered" evidence="2">
    <location>
        <begin position="529"/>
        <end position="727"/>
    </location>
</feature>
<evidence type="ECO:0008006" key="5">
    <source>
        <dbReference type="Google" id="ProtNLM"/>
    </source>
</evidence>
<dbReference type="KEGG" id="sre:PTSG_10231"/>
<feature type="compositionally biased region" description="Polar residues" evidence="2">
    <location>
        <begin position="716"/>
        <end position="727"/>
    </location>
</feature>
<feature type="compositionally biased region" description="Low complexity" evidence="2">
    <location>
        <begin position="588"/>
        <end position="607"/>
    </location>
</feature>
<dbReference type="PANTHER" id="PTHR46507">
    <property type="entry name" value="AFADIN- AND ALPHA-ACTININ-BINDING PROTEIN"/>
    <property type="match status" value="1"/>
</dbReference>